<evidence type="ECO:0000256" key="3">
    <source>
        <dbReference type="ARBA" id="ARBA00022691"/>
    </source>
</evidence>
<proteinExistence type="inferred from homology"/>
<dbReference type="InterPro" id="IPR029063">
    <property type="entry name" value="SAM-dependent_MTases_sf"/>
</dbReference>
<feature type="binding site" evidence="5">
    <location>
        <position position="301"/>
    </location>
    <ligand>
        <name>S-adenosyl-L-methionine</name>
        <dbReference type="ChEBI" id="CHEBI:59789"/>
    </ligand>
</feature>
<dbReference type="GO" id="GO:0008173">
    <property type="term" value="F:RNA methyltransferase activity"/>
    <property type="evidence" value="ECO:0007669"/>
    <property type="project" value="InterPro"/>
</dbReference>
<dbReference type="PRINTS" id="PR02008">
    <property type="entry name" value="RCMTFAMILY"/>
</dbReference>
<keyword evidence="1 5" id="KW-0489">Methyltransferase</keyword>
<accession>A0AAV2B1D9</accession>
<evidence type="ECO:0000256" key="2">
    <source>
        <dbReference type="ARBA" id="ARBA00022679"/>
    </source>
</evidence>
<feature type="domain" description="SAM-dependent MTase RsmB/NOP-type" evidence="7">
    <location>
        <begin position="136"/>
        <end position="442"/>
    </location>
</feature>
<dbReference type="InterPro" id="IPR049560">
    <property type="entry name" value="MeTrfase_RsmB-F_NOP2_cat"/>
</dbReference>
<feature type="region of interest" description="Disordered" evidence="6">
    <location>
        <begin position="622"/>
        <end position="641"/>
    </location>
</feature>
<feature type="compositionally biased region" description="Polar residues" evidence="6">
    <location>
        <begin position="469"/>
        <end position="489"/>
    </location>
</feature>
<keyword evidence="4 5" id="KW-0694">RNA-binding</keyword>
<evidence type="ECO:0000256" key="5">
    <source>
        <dbReference type="PROSITE-ProRule" id="PRU01023"/>
    </source>
</evidence>
<feature type="binding site" evidence="5">
    <location>
        <position position="274"/>
    </location>
    <ligand>
        <name>S-adenosyl-L-methionine</name>
        <dbReference type="ChEBI" id="CHEBI:59789"/>
    </ligand>
</feature>
<dbReference type="PANTHER" id="PTHR22807:SF4">
    <property type="entry name" value="28S RRNA (CYTOSINE-C(5))-METHYLTRANSFERASE"/>
    <property type="match status" value="1"/>
</dbReference>
<dbReference type="Gene3D" id="3.30.70.1170">
    <property type="entry name" value="Sun protein, domain 3"/>
    <property type="match status" value="1"/>
</dbReference>
<dbReference type="InterPro" id="IPR001678">
    <property type="entry name" value="MeTrfase_RsmB-F_NOP2_dom"/>
</dbReference>
<feature type="binding site" evidence="5">
    <location>
        <position position="321"/>
    </location>
    <ligand>
        <name>S-adenosyl-L-methionine</name>
        <dbReference type="ChEBI" id="CHEBI:59789"/>
    </ligand>
</feature>
<feature type="active site" description="Nucleophile" evidence="5">
    <location>
        <position position="376"/>
    </location>
</feature>
<reference evidence="8 9" key="1">
    <citation type="submission" date="2024-04" db="EMBL/GenBank/DDBJ databases">
        <authorList>
            <person name="Rising A."/>
            <person name="Reimegard J."/>
            <person name="Sonavane S."/>
            <person name="Akerstrom W."/>
            <person name="Nylinder S."/>
            <person name="Hedman E."/>
            <person name="Kallberg Y."/>
        </authorList>
    </citation>
    <scope>NUCLEOTIDE SEQUENCE [LARGE SCALE GENOMIC DNA]</scope>
</reference>
<dbReference type="GO" id="GO:0005730">
    <property type="term" value="C:nucleolus"/>
    <property type="evidence" value="ECO:0007669"/>
    <property type="project" value="TreeGrafter"/>
</dbReference>
<dbReference type="PANTHER" id="PTHR22807">
    <property type="entry name" value="NOP2 YEAST -RELATED NOL1/NOP2/FMU SUN DOMAIN-CONTAINING"/>
    <property type="match status" value="1"/>
</dbReference>
<dbReference type="GO" id="GO:0070475">
    <property type="term" value="P:rRNA base methylation"/>
    <property type="evidence" value="ECO:0007669"/>
    <property type="project" value="TreeGrafter"/>
</dbReference>
<feature type="region of interest" description="Disordered" evidence="6">
    <location>
        <begin position="670"/>
        <end position="690"/>
    </location>
</feature>
<dbReference type="InterPro" id="IPR023267">
    <property type="entry name" value="RCMT"/>
</dbReference>
<gene>
    <name evidence="8" type="ORF">LARSCL_LOCUS15822</name>
</gene>
<dbReference type="EMBL" id="CAXIEN010000245">
    <property type="protein sequence ID" value="CAL1289249.1"/>
    <property type="molecule type" value="Genomic_DNA"/>
</dbReference>
<dbReference type="InterPro" id="IPR048889">
    <property type="entry name" value="NSUN5_RCM1_N"/>
</dbReference>
<dbReference type="Pfam" id="PF01189">
    <property type="entry name" value="Methyltr_RsmB-F"/>
    <property type="match status" value="1"/>
</dbReference>
<evidence type="ECO:0000256" key="1">
    <source>
        <dbReference type="ARBA" id="ARBA00022603"/>
    </source>
</evidence>
<comment type="caution">
    <text evidence="8">The sequence shown here is derived from an EMBL/GenBank/DDBJ whole genome shotgun (WGS) entry which is preliminary data.</text>
</comment>
<keyword evidence="9" id="KW-1185">Reference proteome</keyword>
<protein>
    <recommendedName>
        <fullName evidence="7">SAM-dependent MTase RsmB/NOP-type domain-containing protein</fullName>
    </recommendedName>
</protein>
<name>A0AAV2B1D9_9ARAC</name>
<organism evidence="8 9">
    <name type="scientific">Larinioides sclopetarius</name>
    <dbReference type="NCBI Taxonomy" id="280406"/>
    <lineage>
        <taxon>Eukaryota</taxon>
        <taxon>Metazoa</taxon>
        <taxon>Ecdysozoa</taxon>
        <taxon>Arthropoda</taxon>
        <taxon>Chelicerata</taxon>
        <taxon>Arachnida</taxon>
        <taxon>Araneae</taxon>
        <taxon>Araneomorphae</taxon>
        <taxon>Entelegynae</taxon>
        <taxon>Araneoidea</taxon>
        <taxon>Araneidae</taxon>
        <taxon>Larinioides</taxon>
    </lineage>
</organism>
<evidence type="ECO:0000313" key="9">
    <source>
        <dbReference type="Proteomes" id="UP001497382"/>
    </source>
</evidence>
<evidence type="ECO:0000256" key="6">
    <source>
        <dbReference type="SAM" id="MobiDB-lite"/>
    </source>
</evidence>
<keyword evidence="2 5" id="KW-0808">Transferase</keyword>
<dbReference type="Pfam" id="PF21153">
    <property type="entry name" value="NSUN5_N"/>
    <property type="match status" value="1"/>
</dbReference>
<comment type="caution">
    <text evidence="5">Lacks conserved residue(s) required for the propagation of feature annotation.</text>
</comment>
<dbReference type="Proteomes" id="UP001497382">
    <property type="component" value="Unassembled WGS sequence"/>
</dbReference>
<evidence type="ECO:0000256" key="4">
    <source>
        <dbReference type="ARBA" id="ARBA00022884"/>
    </source>
</evidence>
<dbReference type="Pfam" id="PF21148">
    <property type="entry name" value="NSUN5_fdxn-like"/>
    <property type="match status" value="1"/>
</dbReference>
<dbReference type="PROSITE" id="PS51686">
    <property type="entry name" value="SAM_MT_RSMB_NOP"/>
    <property type="match status" value="1"/>
</dbReference>
<feature type="compositionally biased region" description="Basic residues" evidence="6">
    <location>
        <begin position="678"/>
        <end position="688"/>
    </location>
</feature>
<dbReference type="AlphaFoldDB" id="A0AAV2B1D9"/>
<dbReference type="GO" id="GO:0003723">
    <property type="term" value="F:RNA binding"/>
    <property type="evidence" value="ECO:0007669"/>
    <property type="project" value="UniProtKB-UniRule"/>
</dbReference>
<dbReference type="SUPFAM" id="SSF53335">
    <property type="entry name" value="S-adenosyl-L-methionine-dependent methyltransferases"/>
    <property type="match status" value="1"/>
</dbReference>
<evidence type="ECO:0000313" key="8">
    <source>
        <dbReference type="EMBL" id="CAL1289249.1"/>
    </source>
</evidence>
<dbReference type="Gene3D" id="3.40.50.150">
    <property type="entry name" value="Vaccinia Virus protein VP39"/>
    <property type="match status" value="1"/>
</dbReference>
<dbReference type="InterPro" id="IPR049561">
    <property type="entry name" value="NSUN5_7_fdxn-like"/>
</dbReference>
<keyword evidence="3 5" id="KW-0949">S-adenosyl-L-methionine</keyword>
<sequence length="817" mass="94204">MAKNWEHMGLKPHLSKSERLPRSYKEVEKVLKNVKSCKGNLKTVLNNSRLRGAVFKKVYALAANVLKNRHILDRIIQETELLKKETFLREDLAEILIYELVFGKGLPGESRPVTIVKQYEDSIRRVYKVAVKEDNLNVKGLQSLPRYVRVNTLLTSVPDVLKNLRKAGYREIYYGENTPEKEYLDLVRNLETGNFLIDYHFKDLLVFASTENLSTWSLYQKNHVYIQDKSSYIPVYALDPKPGSVIIDACAAPGMKTTHIAAAMENNGKIYAYEKSEDRFHILQDMLNRATVQICEAECVDFYLVNANDPKFSDLECILVDPSCSGSGMVNRMDIVTDTEDSKNTSRLQKLAGFQILLLKHALTFPSVKRVVYSTCSISEEENEYVVHEVLNSFCHLFKLVCVMPDWPIRGSENYKFGKLCLRAHPEESLTNGFFVAMFERLDYDEMLNISRPLSEKSSKRKRKRKDSNMNSIDCSASEQQDNSQFLGDNSSAESHNSSKKKKKEYIVERYFNQDYVENKVACAQLENGKIKKEKHLVENDVKFEFMAISPDNESTLKFPESDPNIPSLTSQNKLFKKRIKKEILETEDGENSGIKELCKKSATNTEDVDFLNSDLGENSNFPDDSYFTNKSKKKKKKDKEEISNCDVDIEDYKKNDTIEQTILENELNGRESEIKSKKPKHKKKHSKEKAEVCDNLEHVAENCLPESKITSELKDTTSRKNHKKKHHKKDLEVVDLNPEMSQDIITVHENSLCHDEEALIPMSVVHHKKKKHRFSENTENLESYDEKISYAGQNVEENCLKKKHKKKCKDKRTKEE</sequence>
<evidence type="ECO:0000259" key="7">
    <source>
        <dbReference type="PROSITE" id="PS51686"/>
    </source>
</evidence>
<comment type="similarity">
    <text evidence="5">Belongs to the class I-like SAM-binding methyltransferase superfamily. RsmB/NOP family.</text>
</comment>
<feature type="region of interest" description="Disordered" evidence="6">
    <location>
        <begin position="455"/>
        <end position="500"/>
    </location>
</feature>